<protein>
    <submittedName>
        <fullName evidence="7">Uncharacterized protein LOC105223588</fullName>
    </submittedName>
</protein>
<organism evidence="6 7">
    <name type="scientific">Bactrocera dorsalis</name>
    <name type="common">Oriental fruit fly</name>
    <name type="synonym">Dacus dorsalis</name>
    <dbReference type="NCBI Taxonomy" id="27457"/>
    <lineage>
        <taxon>Eukaryota</taxon>
        <taxon>Metazoa</taxon>
        <taxon>Ecdysozoa</taxon>
        <taxon>Arthropoda</taxon>
        <taxon>Hexapoda</taxon>
        <taxon>Insecta</taxon>
        <taxon>Pterygota</taxon>
        <taxon>Neoptera</taxon>
        <taxon>Endopterygota</taxon>
        <taxon>Diptera</taxon>
        <taxon>Brachycera</taxon>
        <taxon>Muscomorpha</taxon>
        <taxon>Tephritoidea</taxon>
        <taxon>Tephritidae</taxon>
        <taxon>Bactrocera</taxon>
        <taxon>Bactrocera</taxon>
    </lineage>
</organism>
<dbReference type="InterPro" id="IPR052035">
    <property type="entry name" value="ZnF_BED_domain_contain"/>
</dbReference>
<dbReference type="RefSeq" id="XP_049316889.1">
    <property type="nucleotide sequence ID" value="XM_049460932.1"/>
</dbReference>
<keyword evidence="2" id="KW-0479">Metal-binding</keyword>
<dbReference type="Proteomes" id="UP001652620">
    <property type="component" value="Chromosome 6"/>
</dbReference>
<accession>A0ABM3K5X5</accession>
<reference evidence="7" key="1">
    <citation type="submission" date="2025-08" db="UniProtKB">
        <authorList>
            <consortium name="RefSeq"/>
        </authorList>
    </citation>
    <scope>IDENTIFICATION</scope>
    <source>
        <tissue evidence="7">Adult</tissue>
    </source>
</reference>
<evidence type="ECO:0000256" key="1">
    <source>
        <dbReference type="ARBA" id="ARBA00004123"/>
    </source>
</evidence>
<evidence type="ECO:0000256" key="5">
    <source>
        <dbReference type="ARBA" id="ARBA00023242"/>
    </source>
</evidence>
<keyword evidence="4" id="KW-0862">Zinc</keyword>
<gene>
    <name evidence="7" type="primary">LOC105223588</name>
</gene>
<keyword evidence="3" id="KW-0863">Zinc-finger</keyword>
<evidence type="ECO:0000256" key="2">
    <source>
        <dbReference type="ARBA" id="ARBA00022723"/>
    </source>
</evidence>
<evidence type="ECO:0000313" key="7">
    <source>
        <dbReference type="RefSeq" id="XP_049316889.1"/>
    </source>
</evidence>
<dbReference type="InterPro" id="IPR012337">
    <property type="entry name" value="RNaseH-like_sf"/>
</dbReference>
<name>A0ABM3K5X5_BACDO</name>
<evidence type="ECO:0000313" key="6">
    <source>
        <dbReference type="Proteomes" id="UP001652620"/>
    </source>
</evidence>
<keyword evidence="5" id="KW-0539">Nucleus</keyword>
<dbReference type="PANTHER" id="PTHR46481:SF10">
    <property type="entry name" value="ZINC FINGER BED DOMAIN-CONTAINING PROTEIN 39"/>
    <property type="match status" value="1"/>
</dbReference>
<evidence type="ECO:0000256" key="4">
    <source>
        <dbReference type="ARBA" id="ARBA00022833"/>
    </source>
</evidence>
<proteinExistence type="predicted"/>
<keyword evidence="6" id="KW-1185">Reference proteome</keyword>
<dbReference type="PANTHER" id="PTHR46481">
    <property type="entry name" value="ZINC FINGER BED DOMAIN-CONTAINING PROTEIN 4"/>
    <property type="match status" value="1"/>
</dbReference>
<evidence type="ECO:0000256" key="3">
    <source>
        <dbReference type="ARBA" id="ARBA00022771"/>
    </source>
</evidence>
<dbReference type="GeneID" id="105223588"/>
<comment type="subcellular location">
    <subcellularLocation>
        <location evidence="1">Nucleus</location>
    </subcellularLocation>
</comment>
<dbReference type="SUPFAM" id="SSF53098">
    <property type="entry name" value="Ribonuclease H-like"/>
    <property type="match status" value="1"/>
</dbReference>
<sequence>MKRHLQKDHSDIYDDKRAKTALLSIACKNDKKIKFTVEMSVNEVVNTCITLLTKQSVPLSHFDSEPFNTLTNPIFDGLHIPKINSRNILHHLKDQCDNLKNNIRNLTKNKILSFKMDTATRHDRAILGINVQIITSNKLEIFTLAMLKLKQKHTAQYLTTKIENVLKSFNIDKAQVYAVTTDNGRNMVKAVELLSLHSDDEESDSEIEDNYESIVCNVRFENIISIKCAAHTLQLAVKDYLDNLNTNVVNKSRNCVKYLRTPAYRHSIKSSQTLKPILDVPTRWSSTYNMLKRLLHLKEFCCENLPLSEQLQRHEWAELENIMKALQPVNTLTLKLQKSNLRVLFGDFYKNWLELIFTLKDFNTEMTRQLLDHIEKRQTKLLEWDTMYAALFLDPRFKRVLSNEKINSAKNHLKKKWCSS</sequence>